<dbReference type="InterPro" id="IPR001806">
    <property type="entry name" value="Small_GTPase"/>
</dbReference>
<dbReference type="AlphaFoldDB" id="H3B3W1"/>
<reference evidence="11" key="1">
    <citation type="submission" date="2011-08" db="EMBL/GenBank/DDBJ databases">
        <title>The draft genome of Latimeria chalumnae.</title>
        <authorList>
            <person name="Di Palma F."/>
            <person name="Alfoldi J."/>
            <person name="Johnson J."/>
            <person name="Berlin A."/>
            <person name="Gnerre S."/>
            <person name="Jaffe D."/>
            <person name="MacCallum I."/>
            <person name="Young S."/>
            <person name="Walker B.J."/>
            <person name="Lander E."/>
            <person name="Lindblad-Toh K."/>
        </authorList>
    </citation>
    <scope>NUCLEOTIDE SEQUENCE [LARGE SCALE GENOMIC DNA]</scope>
    <source>
        <strain evidence="11">Wild caught</strain>
    </source>
</reference>
<evidence type="ECO:0000256" key="3">
    <source>
        <dbReference type="ARBA" id="ARBA00022481"/>
    </source>
</evidence>
<dbReference type="PROSITE" id="PS51421">
    <property type="entry name" value="RAS"/>
    <property type="match status" value="1"/>
</dbReference>
<dbReference type="InterPro" id="IPR027417">
    <property type="entry name" value="P-loop_NTPase"/>
</dbReference>
<evidence type="ECO:0000256" key="5">
    <source>
        <dbReference type="ARBA" id="ARBA00023134"/>
    </source>
</evidence>
<dbReference type="Pfam" id="PF00071">
    <property type="entry name" value="Ras"/>
    <property type="match status" value="1"/>
</dbReference>
<dbReference type="eggNOG" id="KOG0395">
    <property type="taxonomic scope" value="Eukaryota"/>
</dbReference>
<dbReference type="SMART" id="SM00173">
    <property type="entry name" value="RAS"/>
    <property type="match status" value="1"/>
</dbReference>
<dbReference type="GO" id="GO:0007165">
    <property type="term" value="P:signal transduction"/>
    <property type="evidence" value="ECO:0007669"/>
    <property type="project" value="TreeGrafter"/>
</dbReference>
<dbReference type="PROSITE" id="PS51419">
    <property type="entry name" value="RAB"/>
    <property type="match status" value="1"/>
</dbReference>
<comment type="subcellular location">
    <subcellularLocation>
        <location evidence="1">Cell membrane</location>
        <topology evidence="1">Lipid-anchor</topology>
    </subcellularLocation>
</comment>
<dbReference type="Proteomes" id="UP000008672">
    <property type="component" value="Unassembled WGS sequence"/>
</dbReference>
<evidence type="ECO:0000313" key="10">
    <source>
        <dbReference type="Ensembl" id="ENSLACP00000016582.1"/>
    </source>
</evidence>
<dbReference type="InterPro" id="IPR005225">
    <property type="entry name" value="Small_GTP-bd"/>
</dbReference>
<dbReference type="STRING" id="7897.ENSLACP00000016582"/>
<gene>
    <name evidence="10" type="primary">LOC102360575</name>
</gene>
<dbReference type="SMART" id="SM00175">
    <property type="entry name" value="RAB"/>
    <property type="match status" value="1"/>
</dbReference>
<keyword evidence="7" id="KW-0449">Lipoprotein</keyword>
<accession>H3B3W1</accession>
<reference evidence="10" key="2">
    <citation type="submission" date="2025-08" db="UniProtKB">
        <authorList>
            <consortium name="Ensembl"/>
        </authorList>
    </citation>
    <scope>IDENTIFICATION</scope>
</reference>
<keyword evidence="11" id="KW-1185">Reference proteome</keyword>
<dbReference type="InterPro" id="IPR052236">
    <property type="entry name" value="Small_GTPase_RasD"/>
</dbReference>
<dbReference type="Bgee" id="ENSLACG00000014614">
    <property type="expression patterns" value="Expressed in muscle tissue"/>
</dbReference>
<dbReference type="PRINTS" id="PR00449">
    <property type="entry name" value="RASTRNSFRMNG"/>
</dbReference>
<dbReference type="FunFam" id="3.40.50.300:FF:000475">
    <property type="entry name" value="GTP-binding protein Rhes"/>
    <property type="match status" value="1"/>
</dbReference>
<evidence type="ECO:0000256" key="2">
    <source>
        <dbReference type="ARBA" id="ARBA00022475"/>
    </source>
</evidence>
<dbReference type="InParanoid" id="H3B3W1"/>
<dbReference type="EMBL" id="AFYH01103898">
    <property type="status" value="NOT_ANNOTATED_CDS"/>
    <property type="molecule type" value="Genomic_DNA"/>
</dbReference>
<evidence type="ECO:0000256" key="8">
    <source>
        <dbReference type="ARBA" id="ARBA00023289"/>
    </source>
</evidence>
<dbReference type="PANTHER" id="PTHR46149">
    <property type="entry name" value="MIP08469P"/>
    <property type="match status" value="1"/>
</dbReference>
<sequence length="267" mass="30299">MGEKVASQNLVESDFAAMQKVKSRNHRRLVVLGSPNVGKSSIVRRFLKGNFQEAYVPTVEDFHRKVYQIRGEGYQLDILDTSGNGNFPARKMLSILTGNIFLLVFSLDNKQSLEEVCTLQQQITEAKRKLCKSKQDLFVPMVICGNKMDREAAAKEGTYKEVRETLSKQSVYFETSAKENINMEEMFQMLVKQAGLPPETTPSLHHKLSISSFQELKMVGGSRKDSDPCAVVFPYIRRPSISSDLQNIINMNLCKKKTKKLEKCHIQ</sequence>
<keyword evidence="8" id="KW-0636">Prenylation</keyword>
<evidence type="ECO:0000256" key="9">
    <source>
        <dbReference type="ARBA" id="ARBA00038061"/>
    </source>
</evidence>
<dbReference type="GO" id="GO:0031681">
    <property type="term" value="F:G-protein beta-subunit binding"/>
    <property type="evidence" value="ECO:0007669"/>
    <property type="project" value="TreeGrafter"/>
</dbReference>
<keyword evidence="4" id="KW-0547">Nucleotide-binding</keyword>
<proteinExistence type="inferred from homology"/>
<evidence type="ECO:0000256" key="4">
    <source>
        <dbReference type="ARBA" id="ARBA00022741"/>
    </source>
</evidence>
<dbReference type="GO" id="GO:0005886">
    <property type="term" value="C:plasma membrane"/>
    <property type="evidence" value="ECO:0007669"/>
    <property type="project" value="UniProtKB-SubCell"/>
</dbReference>
<dbReference type="OMA" id="CIRGETY"/>
<keyword evidence="5" id="KW-0342">GTP-binding</keyword>
<evidence type="ECO:0000313" key="11">
    <source>
        <dbReference type="Proteomes" id="UP000008672"/>
    </source>
</evidence>
<evidence type="ECO:0000256" key="7">
    <source>
        <dbReference type="ARBA" id="ARBA00023288"/>
    </source>
</evidence>
<dbReference type="GeneTree" id="ENSGT00940000165021"/>
<protein>
    <submittedName>
        <fullName evidence="10">RASD family member 2a</fullName>
    </submittedName>
</protein>
<keyword evidence="2" id="KW-1003">Cell membrane</keyword>
<comment type="similarity">
    <text evidence="9">Belongs to the small GTPase superfamily. RasD family.</text>
</comment>
<dbReference type="Gene3D" id="3.40.50.300">
    <property type="entry name" value="P-loop containing nucleotide triphosphate hydrolases"/>
    <property type="match status" value="1"/>
</dbReference>
<keyword evidence="6" id="KW-0472">Membrane</keyword>
<dbReference type="PANTHER" id="PTHR46149:SF2">
    <property type="entry name" value="GTP-BINDING PROTEIN RHES"/>
    <property type="match status" value="1"/>
</dbReference>
<evidence type="ECO:0000256" key="6">
    <source>
        <dbReference type="ARBA" id="ARBA00023136"/>
    </source>
</evidence>
<keyword evidence="3" id="KW-0488">Methylation</keyword>
<dbReference type="SUPFAM" id="SSF52540">
    <property type="entry name" value="P-loop containing nucleoside triphosphate hydrolases"/>
    <property type="match status" value="1"/>
</dbReference>
<dbReference type="SMART" id="SM00174">
    <property type="entry name" value="RHO"/>
    <property type="match status" value="1"/>
</dbReference>
<dbReference type="NCBIfam" id="TIGR00231">
    <property type="entry name" value="small_GTP"/>
    <property type="match status" value="1"/>
</dbReference>
<name>H3B3W1_LATCH</name>
<organism evidence="10 11">
    <name type="scientific">Latimeria chalumnae</name>
    <name type="common">Coelacanth</name>
    <dbReference type="NCBI Taxonomy" id="7897"/>
    <lineage>
        <taxon>Eukaryota</taxon>
        <taxon>Metazoa</taxon>
        <taxon>Chordata</taxon>
        <taxon>Craniata</taxon>
        <taxon>Vertebrata</taxon>
        <taxon>Euteleostomi</taxon>
        <taxon>Coelacanthiformes</taxon>
        <taxon>Coelacanthidae</taxon>
        <taxon>Latimeria</taxon>
    </lineage>
</organism>
<dbReference type="HOGENOM" id="CLU_041217_9_3_1"/>
<evidence type="ECO:0000256" key="1">
    <source>
        <dbReference type="ARBA" id="ARBA00004193"/>
    </source>
</evidence>
<dbReference type="GO" id="GO:0005525">
    <property type="term" value="F:GTP binding"/>
    <property type="evidence" value="ECO:0007669"/>
    <property type="project" value="UniProtKB-KW"/>
</dbReference>
<dbReference type="Ensembl" id="ENSLACT00000016696.1">
    <property type="protein sequence ID" value="ENSLACP00000016582.1"/>
    <property type="gene ID" value="ENSLACG00000014614.1"/>
</dbReference>
<reference evidence="10" key="3">
    <citation type="submission" date="2025-09" db="UniProtKB">
        <authorList>
            <consortium name="Ensembl"/>
        </authorList>
    </citation>
    <scope>IDENTIFICATION</scope>
</reference>
<dbReference type="GO" id="GO:0003924">
    <property type="term" value="F:GTPase activity"/>
    <property type="evidence" value="ECO:0007669"/>
    <property type="project" value="InterPro"/>
</dbReference>